<sequence length="63" mass="6627">MDLMSLSRQQLCGTVSESGALKAKGPDPEGKRYCSVASWAGAALHAVPHLNTDSDRNCSTHAV</sequence>
<dbReference type="EMBL" id="OW240923">
    <property type="protein sequence ID" value="CAH2326122.1"/>
    <property type="molecule type" value="Genomic_DNA"/>
</dbReference>
<evidence type="ECO:0000313" key="1">
    <source>
        <dbReference type="EMBL" id="CAH2326122.1"/>
    </source>
</evidence>
<dbReference type="Proteomes" id="UP001295444">
    <property type="component" value="Chromosome 12"/>
</dbReference>
<reference evidence="1" key="1">
    <citation type="submission" date="2022-03" db="EMBL/GenBank/DDBJ databases">
        <authorList>
            <person name="Alioto T."/>
            <person name="Alioto T."/>
            <person name="Gomez Garrido J."/>
        </authorList>
    </citation>
    <scope>NUCLEOTIDE SEQUENCE</scope>
</reference>
<gene>
    <name evidence="1" type="ORF">PECUL_23A047179</name>
</gene>
<organism evidence="1 2">
    <name type="scientific">Pelobates cultripes</name>
    <name type="common">Western spadefoot toad</name>
    <dbReference type="NCBI Taxonomy" id="61616"/>
    <lineage>
        <taxon>Eukaryota</taxon>
        <taxon>Metazoa</taxon>
        <taxon>Chordata</taxon>
        <taxon>Craniata</taxon>
        <taxon>Vertebrata</taxon>
        <taxon>Euteleostomi</taxon>
        <taxon>Amphibia</taxon>
        <taxon>Batrachia</taxon>
        <taxon>Anura</taxon>
        <taxon>Pelobatoidea</taxon>
        <taxon>Pelobatidae</taxon>
        <taxon>Pelobates</taxon>
    </lineage>
</organism>
<keyword evidence="2" id="KW-1185">Reference proteome</keyword>
<proteinExistence type="predicted"/>
<dbReference type="AlphaFoldDB" id="A0AAD1TLA5"/>
<accession>A0AAD1TLA5</accession>
<evidence type="ECO:0000313" key="2">
    <source>
        <dbReference type="Proteomes" id="UP001295444"/>
    </source>
</evidence>
<name>A0AAD1TLA5_PELCU</name>
<protein>
    <submittedName>
        <fullName evidence="1">Uncharacterized protein</fullName>
    </submittedName>
</protein>